<evidence type="ECO:0000256" key="8">
    <source>
        <dbReference type="ARBA" id="ARBA00023012"/>
    </source>
</evidence>
<keyword evidence="8" id="KW-0902">Two-component regulatory system</keyword>
<sequence length="334" mass="36774">MFIVPGAETVPFHFVWISLAVVYGFRPWSLPRTAIVLGAVCLVTGAALERDVQAGIIGWEEMTEVPLMSLVFLASVWHVRRRVAAEQAARVGAESERRMRDALKRFVRFASHELRTPVTVARGYTELLRVEHPDAQLGDDAAVVLDELDKLERISSRLLDLAQVEEQEIRCMPTDIDALLRRTARRWRPAAERHWLLETDAGSVMADAERLEASLDCLLDNAVKYTSAGATIELRGRRDADWVTIEVIDEGTGIAPDELPYIFEAFHSGPRGGSGLGLAVVHATALAHQGTVSVADSPMLGCTFTLRLPVPTDNAGTGLPQRAVVEHDRAMTRP</sequence>
<evidence type="ECO:0000259" key="10">
    <source>
        <dbReference type="PROSITE" id="PS50109"/>
    </source>
</evidence>
<dbReference type="Gene3D" id="1.10.287.130">
    <property type="match status" value="1"/>
</dbReference>
<dbReference type="SMART" id="SM00387">
    <property type="entry name" value="HATPase_c"/>
    <property type="match status" value="1"/>
</dbReference>
<dbReference type="PANTHER" id="PTHR44936">
    <property type="entry name" value="SENSOR PROTEIN CREC"/>
    <property type="match status" value="1"/>
</dbReference>
<dbReference type="EMBL" id="CP097332">
    <property type="protein sequence ID" value="UQX88808.1"/>
    <property type="molecule type" value="Genomic_DNA"/>
</dbReference>
<protein>
    <recommendedName>
        <fullName evidence="3">histidine kinase</fullName>
        <ecNumber evidence="3">2.7.13.3</ecNumber>
    </recommendedName>
</protein>
<evidence type="ECO:0000256" key="3">
    <source>
        <dbReference type="ARBA" id="ARBA00012438"/>
    </source>
</evidence>
<dbReference type="InterPro" id="IPR004358">
    <property type="entry name" value="Sig_transdc_His_kin-like_C"/>
</dbReference>
<dbReference type="PRINTS" id="PR00344">
    <property type="entry name" value="BCTRLSENSOR"/>
</dbReference>
<keyword evidence="4" id="KW-0472">Membrane</keyword>
<gene>
    <name evidence="11" type="ORF">M6D93_02115</name>
</gene>
<reference evidence="11" key="2">
    <citation type="submission" date="2022-05" db="EMBL/GenBank/DDBJ databases">
        <authorList>
            <person name="Kim J.-S."/>
            <person name="Lee K."/>
            <person name="Suh M."/>
            <person name="Eom M."/>
            <person name="Kim J.-S."/>
            <person name="Kim D.-S."/>
            <person name="Ko S.-H."/>
            <person name="Shin Y."/>
            <person name="Lee J.-S."/>
        </authorList>
    </citation>
    <scope>NUCLEOTIDE SEQUENCE</scope>
    <source>
        <strain evidence="11">N237</strain>
    </source>
</reference>
<reference evidence="11" key="1">
    <citation type="journal article" date="2018" name="Int. J. Syst. Evol. Microbiol.">
        <title>Jatrophihabitans telluris sp. nov., isolated from sediment soil of lava forest wetlands and the emended description of the genus Jatrophihabitans.</title>
        <authorList>
            <person name="Lee K.C."/>
            <person name="Suh M.K."/>
            <person name="Eom M.K."/>
            <person name="Kim K.K."/>
            <person name="Kim J.S."/>
            <person name="Kim D.S."/>
            <person name="Ko S.H."/>
            <person name="Shin Y.K."/>
            <person name="Lee J.S."/>
        </authorList>
    </citation>
    <scope>NUCLEOTIDE SEQUENCE</scope>
    <source>
        <strain evidence="11">N237</strain>
    </source>
</reference>
<name>A0ABY4QZ57_9ACTN</name>
<dbReference type="InterPro" id="IPR036890">
    <property type="entry name" value="HATPase_C_sf"/>
</dbReference>
<evidence type="ECO:0000256" key="7">
    <source>
        <dbReference type="ARBA" id="ARBA00022777"/>
    </source>
</evidence>
<dbReference type="Gene3D" id="3.30.565.10">
    <property type="entry name" value="Histidine kinase-like ATPase, C-terminal domain"/>
    <property type="match status" value="1"/>
</dbReference>
<dbReference type="SUPFAM" id="SSF55874">
    <property type="entry name" value="ATPase domain of HSP90 chaperone/DNA topoisomerase II/histidine kinase"/>
    <property type="match status" value="1"/>
</dbReference>
<dbReference type="SMART" id="SM00388">
    <property type="entry name" value="HisKA"/>
    <property type="match status" value="1"/>
</dbReference>
<evidence type="ECO:0000256" key="2">
    <source>
        <dbReference type="ARBA" id="ARBA00004651"/>
    </source>
</evidence>
<proteinExistence type="predicted"/>
<evidence type="ECO:0000256" key="9">
    <source>
        <dbReference type="ARBA" id="ARBA00023026"/>
    </source>
</evidence>
<dbReference type="InterPro" id="IPR036097">
    <property type="entry name" value="HisK_dim/P_sf"/>
</dbReference>
<feature type="domain" description="Histidine kinase" evidence="10">
    <location>
        <begin position="109"/>
        <end position="312"/>
    </location>
</feature>
<dbReference type="InterPro" id="IPR003661">
    <property type="entry name" value="HisK_dim/P_dom"/>
</dbReference>
<dbReference type="InterPro" id="IPR005467">
    <property type="entry name" value="His_kinase_dom"/>
</dbReference>
<evidence type="ECO:0000256" key="5">
    <source>
        <dbReference type="ARBA" id="ARBA00022553"/>
    </source>
</evidence>
<dbReference type="SUPFAM" id="SSF47384">
    <property type="entry name" value="Homodimeric domain of signal transducing histidine kinase"/>
    <property type="match status" value="1"/>
</dbReference>
<accession>A0ABY4QZ57</accession>
<dbReference type="EC" id="2.7.13.3" evidence="3"/>
<evidence type="ECO:0000313" key="12">
    <source>
        <dbReference type="Proteomes" id="UP001056336"/>
    </source>
</evidence>
<keyword evidence="9" id="KW-0843">Virulence</keyword>
<dbReference type="RefSeq" id="WP_249772565.1">
    <property type="nucleotide sequence ID" value="NZ_CP097332.1"/>
</dbReference>
<dbReference type="InterPro" id="IPR003594">
    <property type="entry name" value="HATPase_dom"/>
</dbReference>
<dbReference type="GO" id="GO:0016301">
    <property type="term" value="F:kinase activity"/>
    <property type="evidence" value="ECO:0007669"/>
    <property type="project" value="UniProtKB-KW"/>
</dbReference>
<keyword evidence="5" id="KW-0597">Phosphoprotein</keyword>
<dbReference type="Pfam" id="PF00512">
    <property type="entry name" value="HisKA"/>
    <property type="match status" value="1"/>
</dbReference>
<organism evidence="11 12">
    <name type="scientific">Jatrophihabitans telluris</name>
    <dbReference type="NCBI Taxonomy" id="2038343"/>
    <lineage>
        <taxon>Bacteria</taxon>
        <taxon>Bacillati</taxon>
        <taxon>Actinomycetota</taxon>
        <taxon>Actinomycetes</taxon>
        <taxon>Jatrophihabitantales</taxon>
        <taxon>Jatrophihabitantaceae</taxon>
        <taxon>Jatrophihabitans</taxon>
    </lineage>
</organism>
<keyword evidence="4" id="KW-1003">Cell membrane</keyword>
<comment type="subcellular location">
    <subcellularLocation>
        <location evidence="2">Cell membrane</location>
        <topology evidence="2">Multi-pass membrane protein</topology>
    </subcellularLocation>
</comment>
<dbReference type="Pfam" id="PF02518">
    <property type="entry name" value="HATPase_c"/>
    <property type="match status" value="1"/>
</dbReference>
<evidence type="ECO:0000256" key="6">
    <source>
        <dbReference type="ARBA" id="ARBA00022679"/>
    </source>
</evidence>
<keyword evidence="12" id="KW-1185">Reference proteome</keyword>
<dbReference type="PROSITE" id="PS50109">
    <property type="entry name" value="HIS_KIN"/>
    <property type="match status" value="1"/>
</dbReference>
<dbReference type="CDD" id="cd00082">
    <property type="entry name" value="HisKA"/>
    <property type="match status" value="1"/>
</dbReference>
<evidence type="ECO:0000256" key="4">
    <source>
        <dbReference type="ARBA" id="ARBA00022475"/>
    </source>
</evidence>
<keyword evidence="6" id="KW-0808">Transferase</keyword>
<evidence type="ECO:0000313" key="11">
    <source>
        <dbReference type="EMBL" id="UQX88808.1"/>
    </source>
</evidence>
<dbReference type="PANTHER" id="PTHR44936:SF9">
    <property type="entry name" value="SENSOR PROTEIN CREC"/>
    <property type="match status" value="1"/>
</dbReference>
<keyword evidence="7 11" id="KW-0418">Kinase</keyword>
<dbReference type="InterPro" id="IPR050980">
    <property type="entry name" value="2C_sensor_his_kinase"/>
</dbReference>
<comment type="catalytic activity">
    <reaction evidence="1">
        <text>ATP + protein L-histidine = ADP + protein N-phospho-L-histidine.</text>
        <dbReference type="EC" id="2.7.13.3"/>
    </reaction>
</comment>
<dbReference type="Proteomes" id="UP001056336">
    <property type="component" value="Chromosome"/>
</dbReference>
<evidence type="ECO:0000256" key="1">
    <source>
        <dbReference type="ARBA" id="ARBA00000085"/>
    </source>
</evidence>